<dbReference type="PROSITE" id="PS50090">
    <property type="entry name" value="MYB_LIKE"/>
    <property type="match status" value="1"/>
</dbReference>
<keyword evidence="3" id="KW-0158">Chromosome</keyword>
<evidence type="ECO:0000259" key="10">
    <source>
        <dbReference type="PROSITE" id="PS50090"/>
    </source>
</evidence>
<feature type="domain" description="HTH myb-type" evidence="11">
    <location>
        <begin position="1"/>
        <end position="62"/>
    </location>
</feature>
<evidence type="ECO:0000313" key="13">
    <source>
        <dbReference type="EMBL" id="CDO97886.1"/>
    </source>
</evidence>
<dbReference type="Gramene" id="CDO97886">
    <property type="protein sequence ID" value="CDO97886"/>
    <property type="gene ID" value="GSCOC_T00021825001"/>
</dbReference>
<dbReference type="CDD" id="cd11660">
    <property type="entry name" value="SANT_TRF"/>
    <property type="match status" value="1"/>
</dbReference>
<evidence type="ECO:0000259" key="11">
    <source>
        <dbReference type="PROSITE" id="PS51294"/>
    </source>
</evidence>
<dbReference type="PhylomeDB" id="A0A068TNS6"/>
<keyword evidence="14" id="KW-1185">Reference proteome</keyword>
<evidence type="ECO:0000313" key="14">
    <source>
        <dbReference type="Proteomes" id="UP000295252"/>
    </source>
</evidence>
<dbReference type="EMBL" id="HG739086">
    <property type="protein sequence ID" value="CDO97886.1"/>
    <property type="molecule type" value="Genomic_DNA"/>
</dbReference>
<dbReference type="GO" id="GO:0000786">
    <property type="term" value="C:nucleosome"/>
    <property type="evidence" value="ECO:0007669"/>
    <property type="project" value="InterPro"/>
</dbReference>
<dbReference type="PROSITE" id="PS51504">
    <property type="entry name" value="H15"/>
    <property type="match status" value="1"/>
</dbReference>
<evidence type="ECO:0000256" key="7">
    <source>
        <dbReference type="ARBA" id="ARBA00023163"/>
    </source>
</evidence>
<dbReference type="FunFam" id="1.10.10.60:FF:000168">
    <property type="entry name" value="Telomere repeat-binding factor 1"/>
    <property type="match status" value="1"/>
</dbReference>
<dbReference type="SMART" id="SM00717">
    <property type="entry name" value="SANT"/>
    <property type="match status" value="1"/>
</dbReference>
<evidence type="ECO:0000256" key="9">
    <source>
        <dbReference type="ARBA" id="ARBA00032813"/>
    </source>
</evidence>
<dbReference type="InParanoid" id="A0A068TNS6"/>
<dbReference type="AlphaFoldDB" id="A0A068TNS6"/>
<keyword evidence="6" id="KW-0238">DNA-binding</keyword>
<dbReference type="InterPro" id="IPR036388">
    <property type="entry name" value="WH-like_DNA-bd_sf"/>
</dbReference>
<dbReference type="SMART" id="SM00526">
    <property type="entry name" value="H15"/>
    <property type="match status" value="1"/>
</dbReference>
<dbReference type="FunCoup" id="A0A068TNS6">
    <property type="interactions" value="638"/>
</dbReference>
<dbReference type="InterPro" id="IPR044597">
    <property type="entry name" value="SMH1-6"/>
</dbReference>
<dbReference type="PROSITE" id="PS51294">
    <property type="entry name" value="HTH_MYB"/>
    <property type="match status" value="1"/>
</dbReference>
<keyword evidence="7" id="KW-0804">Transcription</keyword>
<organism evidence="13 14">
    <name type="scientific">Coffea canephora</name>
    <name type="common">Robusta coffee</name>
    <dbReference type="NCBI Taxonomy" id="49390"/>
    <lineage>
        <taxon>Eukaryota</taxon>
        <taxon>Viridiplantae</taxon>
        <taxon>Streptophyta</taxon>
        <taxon>Embryophyta</taxon>
        <taxon>Tracheophyta</taxon>
        <taxon>Spermatophyta</taxon>
        <taxon>Magnoliopsida</taxon>
        <taxon>eudicotyledons</taxon>
        <taxon>Gunneridae</taxon>
        <taxon>Pentapetalae</taxon>
        <taxon>asterids</taxon>
        <taxon>lamiids</taxon>
        <taxon>Gentianales</taxon>
        <taxon>Rubiaceae</taxon>
        <taxon>Ixoroideae</taxon>
        <taxon>Gardenieae complex</taxon>
        <taxon>Bertiereae - Coffeeae clade</taxon>
        <taxon>Coffeeae</taxon>
        <taxon>Coffea</taxon>
    </lineage>
</organism>
<evidence type="ECO:0000256" key="3">
    <source>
        <dbReference type="ARBA" id="ARBA00022454"/>
    </source>
</evidence>
<keyword evidence="4" id="KW-0805">Transcription regulation</keyword>
<dbReference type="PANTHER" id="PTHR46267:SF3">
    <property type="entry name" value="TELOMERE REPEAT-BINDING FACTOR 4-RELATED"/>
    <property type="match status" value="1"/>
</dbReference>
<dbReference type="CDD" id="cd00073">
    <property type="entry name" value="H15"/>
    <property type="match status" value="1"/>
</dbReference>
<feature type="domain" description="H15" evidence="12">
    <location>
        <begin position="111"/>
        <end position="179"/>
    </location>
</feature>
<dbReference type="InterPro" id="IPR009057">
    <property type="entry name" value="Homeodomain-like_sf"/>
</dbReference>
<dbReference type="Pfam" id="PF00249">
    <property type="entry name" value="Myb_DNA-binding"/>
    <property type="match status" value="1"/>
</dbReference>
<evidence type="ECO:0000256" key="1">
    <source>
        <dbReference type="ARBA" id="ARBA00004286"/>
    </source>
</evidence>
<dbReference type="OMA" id="SMTFTET"/>
<evidence type="ECO:0000259" key="12">
    <source>
        <dbReference type="PROSITE" id="PS51504"/>
    </source>
</evidence>
<dbReference type="PANTHER" id="PTHR46267">
    <property type="entry name" value="SINGLE MYB HISTONE 4"/>
    <property type="match status" value="1"/>
</dbReference>
<dbReference type="Proteomes" id="UP000295252">
    <property type="component" value="Chromosome VI"/>
</dbReference>
<dbReference type="InterPro" id="IPR005818">
    <property type="entry name" value="Histone_H1/H5_H15"/>
</dbReference>
<dbReference type="Gene3D" id="1.10.10.60">
    <property type="entry name" value="Homeodomain-like"/>
    <property type="match status" value="1"/>
</dbReference>
<dbReference type="GO" id="GO:0005730">
    <property type="term" value="C:nucleolus"/>
    <property type="evidence" value="ECO:0007669"/>
    <property type="project" value="UniProtKB-SubCell"/>
</dbReference>
<gene>
    <name evidence="13" type="ORF">GSCOC_T00021825001</name>
</gene>
<dbReference type="Gene3D" id="1.10.10.10">
    <property type="entry name" value="Winged helix-like DNA-binding domain superfamily/Winged helix DNA-binding domain"/>
    <property type="match status" value="1"/>
</dbReference>
<evidence type="ECO:0000256" key="6">
    <source>
        <dbReference type="ARBA" id="ARBA00023125"/>
    </source>
</evidence>
<evidence type="ECO:0000256" key="2">
    <source>
        <dbReference type="ARBA" id="ARBA00004604"/>
    </source>
</evidence>
<protein>
    <recommendedName>
        <fullName evidence="9">MYB transcription factor</fullName>
    </recommendedName>
</protein>
<dbReference type="SUPFAM" id="SSF46689">
    <property type="entry name" value="Homeodomain-like"/>
    <property type="match status" value="1"/>
</dbReference>
<dbReference type="STRING" id="49390.A0A068TNS6"/>
<sequence>MGNPKQKWTPEEEEALKAGVKKHGTGKWKNILKDPEFAPFLTNRSNIDLKDKWRNVSISTGQISKVKSMAPRIKQSTAIALPVTPISAVPISVVEDDAVDDPSKSPQEGRNATLYDSMIFEAITDIKDPNGSDIGAIVHFIEQQHEVPQNFRRLLSSNLRRLVLKGKLEKVQNCFKMKDAASGAKTPMPKKKDVCSRPSQNFGSVTSIEKLEDAAINAAYRIAEAENKSFVAAEAVREYERAVNVAEDTDSALLLVKDIYDRCSQGQMVLLRCR</sequence>
<dbReference type="SUPFAM" id="SSF46785">
    <property type="entry name" value="Winged helix' DNA-binding domain"/>
    <property type="match status" value="1"/>
</dbReference>
<name>A0A068TNS6_COFCA</name>
<evidence type="ECO:0000256" key="5">
    <source>
        <dbReference type="ARBA" id="ARBA00023054"/>
    </source>
</evidence>
<accession>A0A068TNS6</accession>
<dbReference type="GO" id="GO:0006334">
    <property type="term" value="P:nucleosome assembly"/>
    <property type="evidence" value="ECO:0007669"/>
    <property type="project" value="InterPro"/>
</dbReference>
<proteinExistence type="predicted"/>
<keyword evidence="8" id="KW-0539">Nucleus</keyword>
<evidence type="ECO:0000256" key="4">
    <source>
        <dbReference type="ARBA" id="ARBA00023015"/>
    </source>
</evidence>
<keyword evidence="5" id="KW-0175">Coiled coil</keyword>
<comment type="subcellular location">
    <subcellularLocation>
        <location evidence="1">Chromosome</location>
    </subcellularLocation>
    <subcellularLocation>
        <location evidence="2">Nucleus</location>
        <location evidence="2">Nucleolus</location>
    </subcellularLocation>
</comment>
<dbReference type="InterPro" id="IPR001005">
    <property type="entry name" value="SANT/Myb"/>
</dbReference>
<dbReference type="InterPro" id="IPR036390">
    <property type="entry name" value="WH_DNA-bd_sf"/>
</dbReference>
<reference evidence="14" key="1">
    <citation type="journal article" date="2014" name="Science">
        <title>The coffee genome provides insight into the convergent evolution of caffeine biosynthesis.</title>
        <authorList>
            <person name="Denoeud F."/>
            <person name="Carretero-Paulet L."/>
            <person name="Dereeper A."/>
            <person name="Droc G."/>
            <person name="Guyot R."/>
            <person name="Pietrella M."/>
            <person name="Zheng C."/>
            <person name="Alberti A."/>
            <person name="Anthony F."/>
            <person name="Aprea G."/>
            <person name="Aury J.M."/>
            <person name="Bento P."/>
            <person name="Bernard M."/>
            <person name="Bocs S."/>
            <person name="Campa C."/>
            <person name="Cenci A."/>
            <person name="Combes M.C."/>
            <person name="Crouzillat D."/>
            <person name="Da Silva C."/>
            <person name="Daddiego L."/>
            <person name="De Bellis F."/>
            <person name="Dussert S."/>
            <person name="Garsmeur O."/>
            <person name="Gayraud T."/>
            <person name="Guignon V."/>
            <person name="Jahn K."/>
            <person name="Jamilloux V."/>
            <person name="Joet T."/>
            <person name="Labadie K."/>
            <person name="Lan T."/>
            <person name="Leclercq J."/>
            <person name="Lepelley M."/>
            <person name="Leroy T."/>
            <person name="Li L.T."/>
            <person name="Librado P."/>
            <person name="Lopez L."/>
            <person name="Munoz A."/>
            <person name="Noel B."/>
            <person name="Pallavicini A."/>
            <person name="Perrotta G."/>
            <person name="Poncet V."/>
            <person name="Pot D."/>
            <person name="Priyono X."/>
            <person name="Rigoreau M."/>
            <person name="Rouard M."/>
            <person name="Rozas J."/>
            <person name="Tranchant-Dubreuil C."/>
            <person name="VanBuren R."/>
            <person name="Zhang Q."/>
            <person name="Andrade A.C."/>
            <person name="Argout X."/>
            <person name="Bertrand B."/>
            <person name="de Kochko A."/>
            <person name="Graziosi G."/>
            <person name="Henry R.J."/>
            <person name="Jayarama X."/>
            <person name="Ming R."/>
            <person name="Nagai C."/>
            <person name="Rounsley S."/>
            <person name="Sankoff D."/>
            <person name="Giuliano G."/>
            <person name="Albert V.A."/>
            <person name="Wincker P."/>
            <person name="Lashermes P."/>
        </authorList>
    </citation>
    <scope>NUCLEOTIDE SEQUENCE [LARGE SCALE GENOMIC DNA]</scope>
    <source>
        <strain evidence="14">cv. DH200-94</strain>
    </source>
</reference>
<dbReference type="InterPro" id="IPR017930">
    <property type="entry name" value="Myb_dom"/>
</dbReference>
<evidence type="ECO:0000256" key="8">
    <source>
        <dbReference type="ARBA" id="ARBA00023242"/>
    </source>
</evidence>
<feature type="domain" description="Myb-like" evidence="10">
    <location>
        <begin position="5"/>
        <end position="57"/>
    </location>
</feature>
<dbReference type="GO" id="GO:0003691">
    <property type="term" value="F:double-stranded telomeric DNA binding"/>
    <property type="evidence" value="ECO:0007669"/>
    <property type="project" value="InterPro"/>
</dbReference>
<dbReference type="Pfam" id="PF00538">
    <property type="entry name" value="Linker_histone"/>
    <property type="match status" value="1"/>
</dbReference>
<dbReference type="OrthoDB" id="608866at2759"/>